<keyword evidence="5" id="KW-1185">Reference proteome</keyword>
<dbReference type="EMBL" id="SJPR01000001">
    <property type="protein sequence ID" value="TWT99857.1"/>
    <property type="molecule type" value="Genomic_DNA"/>
</dbReference>
<dbReference type="InterPro" id="IPR036439">
    <property type="entry name" value="Dockerin_dom_sf"/>
</dbReference>
<dbReference type="SUPFAM" id="SSF51126">
    <property type="entry name" value="Pectin lyase-like"/>
    <property type="match status" value="1"/>
</dbReference>
<organism evidence="4 5">
    <name type="scientific">Botrimarina colliarenosi</name>
    <dbReference type="NCBI Taxonomy" id="2528001"/>
    <lineage>
        <taxon>Bacteria</taxon>
        <taxon>Pseudomonadati</taxon>
        <taxon>Planctomycetota</taxon>
        <taxon>Planctomycetia</taxon>
        <taxon>Pirellulales</taxon>
        <taxon>Lacipirellulaceae</taxon>
        <taxon>Botrimarina</taxon>
    </lineage>
</organism>
<dbReference type="AlphaFoldDB" id="A0A5C6AK29"/>
<evidence type="ECO:0000313" key="4">
    <source>
        <dbReference type="EMBL" id="TWT99857.1"/>
    </source>
</evidence>
<feature type="signal peptide" evidence="2">
    <location>
        <begin position="1"/>
        <end position="33"/>
    </location>
</feature>
<dbReference type="InterPro" id="IPR018247">
    <property type="entry name" value="EF_Hand_1_Ca_BS"/>
</dbReference>
<evidence type="ECO:0000259" key="3">
    <source>
        <dbReference type="Pfam" id="PF13229"/>
    </source>
</evidence>
<dbReference type="OrthoDB" id="628936at2"/>
<comment type="caution">
    <text evidence="4">The sequence shown here is derived from an EMBL/GenBank/DDBJ whole genome shotgun (WGS) entry which is preliminary data.</text>
</comment>
<dbReference type="RefSeq" id="WP_146443215.1">
    <property type="nucleotide sequence ID" value="NZ_SJPR01000001.1"/>
</dbReference>
<dbReference type="Pfam" id="PF13229">
    <property type="entry name" value="Beta_helix"/>
    <property type="match status" value="1"/>
</dbReference>
<name>A0A5C6AK29_9BACT</name>
<dbReference type="GO" id="GO:0000272">
    <property type="term" value="P:polysaccharide catabolic process"/>
    <property type="evidence" value="ECO:0007669"/>
    <property type="project" value="InterPro"/>
</dbReference>
<feature type="chain" id="PRO_5022954930" description="Probable pectate lyase C" evidence="2">
    <location>
        <begin position="34"/>
        <end position="554"/>
    </location>
</feature>
<dbReference type="InterPro" id="IPR011050">
    <property type="entry name" value="Pectin_lyase_fold/virulence"/>
</dbReference>
<gene>
    <name evidence="4" type="ORF">Pla108_08000</name>
</gene>
<dbReference type="InterPro" id="IPR006626">
    <property type="entry name" value="PbH1"/>
</dbReference>
<dbReference type="InterPro" id="IPR039448">
    <property type="entry name" value="Beta_helix"/>
</dbReference>
<dbReference type="Proteomes" id="UP000317421">
    <property type="component" value="Unassembled WGS sequence"/>
</dbReference>
<dbReference type="Gene3D" id="1.10.1330.10">
    <property type="entry name" value="Dockerin domain"/>
    <property type="match status" value="1"/>
</dbReference>
<proteinExistence type="predicted"/>
<protein>
    <recommendedName>
        <fullName evidence="1">Probable pectate lyase C</fullName>
    </recommendedName>
</protein>
<dbReference type="InterPro" id="IPR012334">
    <property type="entry name" value="Pectin_lyas_fold"/>
</dbReference>
<feature type="domain" description="Right handed beta helix" evidence="3">
    <location>
        <begin position="94"/>
        <end position="240"/>
    </location>
</feature>
<evidence type="ECO:0000256" key="2">
    <source>
        <dbReference type="SAM" id="SignalP"/>
    </source>
</evidence>
<sequence length="554" mass="58993" precursor="true">MLQAPTGYRRMPTTLFKRWWLIAIALYATPADATTRNVTSTAEFATALAAAQPGDTISLRPGVYNGGHFRAGLTDVTIRGATGDPHAPEEIVFRGGVNGIQLSDASGVTLEGLTFEQQSGNGINIDDGGTFATPSTNITLRNVTVRDMAASGNNDGVKLSGVTGFLLDRVKVFNWGASGSAIDPVGSHNGVIQNSHFRSVTLTDNGSGVRPKGGRKNISVRSSLFELPAGAGRALQAGGSTGSEFFRFIDGDSGYEADEITFVGNRVIGGSSSMNWVNIDGGVARYNDFRQPSRWAMRILNENPGATIIDTSNGVFTDNYVEYDGAAWSQAVNVGSEVNASSFTFARNKWRNTANPTSTGSIVTLPVPETDGEYGVGAPWGVGFAMRWELDWGVWVVGVDADSATTAAFTVPHFREYLIAAKADGSEFDPLSNDPLSGDWLVRPAELGLEVGAFRDFVLIRPEDCSICSTLSGDYDRSGVVDPGDRLLWAESYGYTGDAPLADGNGDGVVDAADYTVWRDAYAASLATAAVPEPTSATLLLFGLAWRQMRRRRG</sequence>
<accession>A0A5C6AK29</accession>
<keyword evidence="2" id="KW-0732">Signal</keyword>
<reference evidence="4 5" key="1">
    <citation type="submission" date="2019-02" db="EMBL/GenBank/DDBJ databases">
        <title>Deep-cultivation of Planctomycetes and their phenomic and genomic characterization uncovers novel biology.</title>
        <authorList>
            <person name="Wiegand S."/>
            <person name="Jogler M."/>
            <person name="Boedeker C."/>
            <person name="Pinto D."/>
            <person name="Vollmers J."/>
            <person name="Rivas-Marin E."/>
            <person name="Kohn T."/>
            <person name="Peeters S.H."/>
            <person name="Heuer A."/>
            <person name="Rast P."/>
            <person name="Oberbeckmann S."/>
            <person name="Bunk B."/>
            <person name="Jeske O."/>
            <person name="Meyerdierks A."/>
            <person name="Storesund J.E."/>
            <person name="Kallscheuer N."/>
            <person name="Luecker S."/>
            <person name="Lage O.M."/>
            <person name="Pohl T."/>
            <person name="Merkel B.J."/>
            <person name="Hornburger P."/>
            <person name="Mueller R.-W."/>
            <person name="Bruemmer F."/>
            <person name="Labrenz M."/>
            <person name="Spormann A.M."/>
            <person name="Op Den Camp H."/>
            <person name="Overmann J."/>
            <person name="Amann R."/>
            <person name="Jetten M.S.M."/>
            <person name="Mascher T."/>
            <person name="Medema M.H."/>
            <person name="Devos D.P."/>
            <person name="Kaster A.-K."/>
            <person name="Ovreas L."/>
            <person name="Rohde M."/>
            <person name="Galperin M.Y."/>
            <person name="Jogler C."/>
        </authorList>
    </citation>
    <scope>NUCLEOTIDE SEQUENCE [LARGE SCALE GENOMIC DNA]</scope>
    <source>
        <strain evidence="4 5">Pla108</strain>
    </source>
</reference>
<dbReference type="SMART" id="SM00710">
    <property type="entry name" value="PbH1"/>
    <property type="match status" value="4"/>
</dbReference>
<evidence type="ECO:0000313" key="5">
    <source>
        <dbReference type="Proteomes" id="UP000317421"/>
    </source>
</evidence>
<dbReference type="Gene3D" id="2.160.20.10">
    <property type="entry name" value="Single-stranded right-handed beta-helix, Pectin lyase-like"/>
    <property type="match status" value="1"/>
</dbReference>
<dbReference type="PROSITE" id="PS00018">
    <property type="entry name" value="EF_HAND_1"/>
    <property type="match status" value="1"/>
</dbReference>
<evidence type="ECO:0000256" key="1">
    <source>
        <dbReference type="ARBA" id="ARBA00016512"/>
    </source>
</evidence>